<evidence type="ECO:0000256" key="3">
    <source>
        <dbReference type="ARBA" id="ARBA00022692"/>
    </source>
</evidence>
<dbReference type="PANTHER" id="PTHR23070">
    <property type="entry name" value="BCS1 AAA-TYPE ATPASE"/>
    <property type="match status" value="1"/>
</dbReference>
<organism evidence="16 17">
    <name type="scientific">Seiridium unicorne</name>
    <dbReference type="NCBI Taxonomy" id="138068"/>
    <lineage>
        <taxon>Eukaryota</taxon>
        <taxon>Fungi</taxon>
        <taxon>Dikarya</taxon>
        <taxon>Ascomycota</taxon>
        <taxon>Pezizomycotina</taxon>
        <taxon>Sordariomycetes</taxon>
        <taxon>Xylariomycetidae</taxon>
        <taxon>Amphisphaeriales</taxon>
        <taxon>Sporocadaceae</taxon>
        <taxon>Seiridium</taxon>
    </lineage>
</organism>
<dbReference type="InterPro" id="IPR003593">
    <property type="entry name" value="AAA+_ATPase"/>
</dbReference>
<sequence length="714" mass="79877">MASPSGSPLTGSTTSTAPGGAETTQQIPQLAVLDFFFPGFSMFAGAVQKYLHIDLNLYFSVIAFFGVLIVIWNYTSSFLWERVETHFMSSVDIRTDDEIYNILMTWVANQSFSQSARRFVVNADLSSRAWYLRRWDYDSDDEESGDESGEAAKKALNYTPSFGTHYFWYKGRLLLFKRNSKEQKNNFLSVSEREEISVCCFGRNPWIIKKLLHEARVIYNKKDQAKTLIYRGTTRSGSTEPTWQRCLARNSRPFSTVILNEKTKTDLIEDVTDYLHPATQRWYSNRGIPYRRGYLLYGPPGTGKSSLSLALAGFFKMRIYIVSLSSVTSSEENLISLFAELPRRCVVLLEDIDTAGLTHTREEGKQNTETPSSEEALQPGQLTPGNGNTNGNKEANPGRLSLSGLLNILDGVASQEGRVLIMTTNHVDKLDKALIRPGRVDMIVEFGRADAEMTAAIFRAIFARLEADAASTKVAEADKLLDPEMLKKQAEEKALLQKEEDARIEAMALEFASRIPTHEFSPAELQGHLLRHKRDPRAAVDKSEEFVEQTRKDRKDKELKEAEERRKSEEKKAEEAAEKEKKEQKKATKKEARKAKRKEPKSSTPGSDSDASSSSSDESSDVEAKSKKTTKDSKKKKSKDSKRGKNKKTPKPSDPDSSSSSSDSSSSDAEPEKVMDTKESTGPQTLVVQADAKISKSKHEKKDSGYGTPTSVEV</sequence>
<feature type="region of interest" description="Disordered" evidence="12">
    <location>
        <begin position="358"/>
        <end position="396"/>
    </location>
</feature>
<evidence type="ECO:0000313" key="16">
    <source>
        <dbReference type="EMBL" id="KAK9424217.1"/>
    </source>
</evidence>
<evidence type="ECO:0000256" key="11">
    <source>
        <dbReference type="ARBA" id="ARBA00048778"/>
    </source>
</evidence>
<keyword evidence="7" id="KW-0067">ATP-binding</keyword>
<accession>A0ABR2VBD4</accession>
<evidence type="ECO:0000256" key="2">
    <source>
        <dbReference type="ARBA" id="ARBA00007448"/>
    </source>
</evidence>
<proteinExistence type="inferred from homology"/>
<evidence type="ECO:0000313" key="17">
    <source>
        <dbReference type="Proteomes" id="UP001408356"/>
    </source>
</evidence>
<dbReference type="Pfam" id="PF08740">
    <property type="entry name" value="BCS1_N"/>
    <property type="match status" value="1"/>
</dbReference>
<feature type="compositionally biased region" description="Basic and acidic residues" evidence="12">
    <location>
        <begin position="622"/>
        <end position="632"/>
    </location>
</feature>
<feature type="compositionally biased region" description="Basic and acidic residues" evidence="12">
    <location>
        <begin position="670"/>
        <end position="679"/>
    </location>
</feature>
<evidence type="ECO:0000259" key="15">
    <source>
        <dbReference type="SMART" id="SM01024"/>
    </source>
</evidence>
<evidence type="ECO:0000256" key="12">
    <source>
        <dbReference type="SAM" id="MobiDB-lite"/>
    </source>
</evidence>
<dbReference type="Gene3D" id="3.40.50.300">
    <property type="entry name" value="P-loop containing nucleotide triphosphate hydrolases"/>
    <property type="match status" value="1"/>
</dbReference>
<dbReference type="SMART" id="SM00382">
    <property type="entry name" value="AAA"/>
    <property type="match status" value="1"/>
</dbReference>
<comment type="subcellular location">
    <subcellularLocation>
        <location evidence="1">Mitochondrion inner membrane</location>
        <topology evidence="1">Single-pass membrane protein</topology>
    </subcellularLocation>
</comment>
<feature type="compositionally biased region" description="Low complexity" evidence="12">
    <location>
        <begin position="655"/>
        <end position="668"/>
    </location>
</feature>
<keyword evidence="4" id="KW-0547">Nucleotide-binding</keyword>
<keyword evidence="6" id="KW-0378">Hydrolase</keyword>
<feature type="domain" description="AAA+ ATPase" evidence="14">
    <location>
        <begin position="290"/>
        <end position="450"/>
    </location>
</feature>
<evidence type="ECO:0000256" key="13">
    <source>
        <dbReference type="SAM" id="Phobius"/>
    </source>
</evidence>
<evidence type="ECO:0000256" key="10">
    <source>
        <dbReference type="ARBA" id="ARBA00023136"/>
    </source>
</evidence>
<dbReference type="Proteomes" id="UP001408356">
    <property type="component" value="Unassembled WGS sequence"/>
</dbReference>
<keyword evidence="3 13" id="KW-0812">Transmembrane</keyword>
<evidence type="ECO:0000256" key="9">
    <source>
        <dbReference type="ARBA" id="ARBA00023128"/>
    </source>
</evidence>
<feature type="compositionally biased region" description="Low complexity" evidence="12">
    <location>
        <begin position="602"/>
        <end position="617"/>
    </location>
</feature>
<dbReference type="SUPFAM" id="SSF52540">
    <property type="entry name" value="P-loop containing nucleoside triphosphate hydrolases"/>
    <property type="match status" value="1"/>
</dbReference>
<evidence type="ECO:0000256" key="6">
    <source>
        <dbReference type="ARBA" id="ARBA00022801"/>
    </source>
</evidence>
<protein>
    <submittedName>
        <fullName evidence="16">BCS1 N terminal-domain-containing protein</fullName>
    </submittedName>
</protein>
<dbReference type="Pfam" id="PF25426">
    <property type="entry name" value="AAA_lid_BCS1"/>
    <property type="match status" value="1"/>
</dbReference>
<feature type="compositionally biased region" description="Basic and acidic residues" evidence="12">
    <location>
        <begin position="536"/>
        <end position="590"/>
    </location>
</feature>
<evidence type="ECO:0000256" key="8">
    <source>
        <dbReference type="ARBA" id="ARBA00022989"/>
    </source>
</evidence>
<evidence type="ECO:0000259" key="14">
    <source>
        <dbReference type="SMART" id="SM00382"/>
    </source>
</evidence>
<comment type="caution">
    <text evidence="16">The sequence shown here is derived from an EMBL/GenBank/DDBJ whole genome shotgun (WGS) entry which is preliminary data.</text>
</comment>
<feature type="compositionally biased region" description="Polar residues" evidence="12">
    <location>
        <begin position="367"/>
        <end position="393"/>
    </location>
</feature>
<keyword evidence="5" id="KW-0999">Mitochondrion inner membrane</keyword>
<dbReference type="InterPro" id="IPR003959">
    <property type="entry name" value="ATPase_AAA_core"/>
</dbReference>
<name>A0ABR2VBD4_9PEZI</name>
<feature type="region of interest" description="Disordered" evidence="12">
    <location>
        <begin position="1"/>
        <end position="21"/>
    </location>
</feature>
<dbReference type="PROSITE" id="PS00674">
    <property type="entry name" value="AAA"/>
    <property type="match status" value="1"/>
</dbReference>
<dbReference type="InterPro" id="IPR050747">
    <property type="entry name" value="Mitochondrial_chaperone_BCS1"/>
</dbReference>
<keyword evidence="17" id="KW-1185">Reference proteome</keyword>
<feature type="compositionally biased region" description="Basic residues" evidence="12">
    <location>
        <begin position="633"/>
        <end position="650"/>
    </location>
</feature>
<keyword evidence="8 13" id="KW-1133">Transmembrane helix</keyword>
<dbReference type="InterPro" id="IPR014851">
    <property type="entry name" value="BCS1_N"/>
</dbReference>
<dbReference type="SMART" id="SM01024">
    <property type="entry name" value="BCS1_N"/>
    <property type="match status" value="1"/>
</dbReference>
<comment type="catalytic activity">
    <reaction evidence="11">
        <text>ATP + H2O = ADP + phosphate + H(+)</text>
        <dbReference type="Rhea" id="RHEA:13065"/>
        <dbReference type="ChEBI" id="CHEBI:15377"/>
        <dbReference type="ChEBI" id="CHEBI:15378"/>
        <dbReference type="ChEBI" id="CHEBI:30616"/>
        <dbReference type="ChEBI" id="CHEBI:43474"/>
        <dbReference type="ChEBI" id="CHEBI:456216"/>
    </reaction>
    <physiologicalReaction direction="left-to-right" evidence="11">
        <dbReference type="Rhea" id="RHEA:13066"/>
    </physiologicalReaction>
</comment>
<feature type="domain" description="BCS1 N-terminal" evidence="15">
    <location>
        <begin position="63"/>
        <end position="257"/>
    </location>
</feature>
<keyword evidence="10 13" id="KW-0472">Membrane</keyword>
<comment type="similarity">
    <text evidence="2">Belongs to the AAA ATPase family. BCS1 subfamily.</text>
</comment>
<dbReference type="InterPro" id="IPR003960">
    <property type="entry name" value="ATPase_AAA_CS"/>
</dbReference>
<feature type="transmembrane region" description="Helical" evidence="13">
    <location>
        <begin position="57"/>
        <end position="80"/>
    </location>
</feature>
<evidence type="ECO:0000256" key="1">
    <source>
        <dbReference type="ARBA" id="ARBA00004434"/>
    </source>
</evidence>
<evidence type="ECO:0000256" key="4">
    <source>
        <dbReference type="ARBA" id="ARBA00022741"/>
    </source>
</evidence>
<evidence type="ECO:0000256" key="7">
    <source>
        <dbReference type="ARBA" id="ARBA00022840"/>
    </source>
</evidence>
<evidence type="ECO:0000256" key="5">
    <source>
        <dbReference type="ARBA" id="ARBA00022792"/>
    </source>
</evidence>
<feature type="transmembrane region" description="Helical" evidence="13">
    <location>
        <begin position="27"/>
        <end position="45"/>
    </location>
</feature>
<keyword evidence="9" id="KW-0496">Mitochondrion</keyword>
<gene>
    <name evidence="16" type="ORF">SUNI508_03705</name>
</gene>
<reference evidence="16 17" key="1">
    <citation type="journal article" date="2024" name="J. Plant Pathol.">
        <title>Sequence and assembly of the genome of Seiridium unicorne, isolate CBS 538.82, causal agent of cypress canker disease.</title>
        <authorList>
            <person name="Scali E."/>
            <person name="Rocca G.D."/>
            <person name="Danti R."/>
            <person name="Garbelotto M."/>
            <person name="Barberini S."/>
            <person name="Baroncelli R."/>
            <person name="Emiliani G."/>
        </authorList>
    </citation>
    <scope>NUCLEOTIDE SEQUENCE [LARGE SCALE GENOMIC DNA]</scope>
    <source>
        <strain evidence="16 17">BM-138-508</strain>
    </source>
</reference>
<dbReference type="Pfam" id="PF00004">
    <property type="entry name" value="AAA"/>
    <property type="match status" value="2"/>
</dbReference>
<dbReference type="InterPro" id="IPR057495">
    <property type="entry name" value="AAA_lid_BCS1"/>
</dbReference>
<feature type="region of interest" description="Disordered" evidence="12">
    <location>
        <begin position="529"/>
        <end position="714"/>
    </location>
</feature>
<dbReference type="EMBL" id="JARVKF010000046">
    <property type="protein sequence ID" value="KAK9424217.1"/>
    <property type="molecule type" value="Genomic_DNA"/>
</dbReference>
<dbReference type="InterPro" id="IPR027417">
    <property type="entry name" value="P-loop_NTPase"/>
</dbReference>